<feature type="region of interest" description="Disordered" evidence="1">
    <location>
        <begin position="65"/>
        <end position="98"/>
    </location>
</feature>
<organism evidence="2 3">
    <name type="scientific">Calocera viscosa (strain TUFC12733)</name>
    <dbReference type="NCBI Taxonomy" id="1330018"/>
    <lineage>
        <taxon>Eukaryota</taxon>
        <taxon>Fungi</taxon>
        <taxon>Dikarya</taxon>
        <taxon>Basidiomycota</taxon>
        <taxon>Agaricomycotina</taxon>
        <taxon>Dacrymycetes</taxon>
        <taxon>Dacrymycetales</taxon>
        <taxon>Dacrymycetaceae</taxon>
        <taxon>Calocera</taxon>
    </lineage>
</organism>
<feature type="region of interest" description="Disordered" evidence="1">
    <location>
        <begin position="368"/>
        <end position="497"/>
    </location>
</feature>
<feature type="compositionally biased region" description="Polar residues" evidence="1">
    <location>
        <begin position="185"/>
        <end position="195"/>
    </location>
</feature>
<dbReference type="EMBL" id="KV417298">
    <property type="protein sequence ID" value="KZO93931.1"/>
    <property type="molecule type" value="Genomic_DNA"/>
</dbReference>
<keyword evidence="3" id="KW-1185">Reference proteome</keyword>
<sequence length="565" mass="63338">MQFFGLADYHFTPLVGVVQVPCPLPLPIAVAPHSAHPLPQLAVHRSSRRLSASAKLILQIYEPPQPRSRSRRVSRSSPPSKTLNQRGSTFPPAPFRSTKSWPNDIAKVDIDTPTKELAELAFRLEDKLLQEIAVDNSLQISACRNRRSRPGYSQLANEPLSTRLVDHPLPRIVNDTINFTALEESTNWERSSTPGHQPGFELSDGSFQRLSGPSDSADVLAAEDPTTLQLDHATSFSVGTHLTAGGFRAESDSHVEDQQPLALADTALSIAQDRSYVSAWVETAAITRSSYTLDNEARFSMVMEVLSSETLYVRRRAFDEDLWSFTSAGTGLHDPAAIAEISQQAFNSTDPRREWLFRTLHDRAFYQPRRRRGPRRDVTPLGRRELRKEAGTAVASGEEDETERDTEEEAAKAMDRAEEAAKEREEEVVDEAEQFLSTADEQDEQPAQAAAEASSTASTPSSHTKRPSVSEATERPSTPSSEESSHSIPPEYRPEWMPVGRDRMGFEWWFLVDEDCNLHWSFRYADEGGHQVFLPRSEHERVLRMRRRTAALELGRLSVVREEEG</sequence>
<dbReference type="OrthoDB" id="3361162at2759"/>
<protein>
    <submittedName>
        <fullName evidence="2">Uncharacterized protein</fullName>
    </submittedName>
</protein>
<dbReference type="Proteomes" id="UP000076738">
    <property type="component" value="Unassembled WGS sequence"/>
</dbReference>
<feature type="compositionally biased region" description="Acidic residues" evidence="1">
    <location>
        <begin position="397"/>
        <end position="408"/>
    </location>
</feature>
<name>A0A167JUZ0_CALVF</name>
<feature type="compositionally biased region" description="Low complexity" evidence="1">
    <location>
        <begin position="445"/>
        <end position="462"/>
    </location>
</feature>
<reference evidence="2 3" key="1">
    <citation type="journal article" date="2016" name="Mol. Biol. Evol.">
        <title>Comparative Genomics of Early-Diverging Mushroom-Forming Fungi Provides Insights into the Origins of Lignocellulose Decay Capabilities.</title>
        <authorList>
            <person name="Nagy L.G."/>
            <person name="Riley R."/>
            <person name="Tritt A."/>
            <person name="Adam C."/>
            <person name="Daum C."/>
            <person name="Floudas D."/>
            <person name="Sun H."/>
            <person name="Yadav J.S."/>
            <person name="Pangilinan J."/>
            <person name="Larsson K.H."/>
            <person name="Matsuura K."/>
            <person name="Barry K."/>
            <person name="Labutti K."/>
            <person name="Kuo R."/>
            <person name="Ohm R.A."/>
            <person name="Bhattacharya S.S."/>
            <person name="Shirouzu T."/>
            <person name="Yoshinaga Y."/>
            <person name="Martin F.M."/>
            <person name="Grigoriev I.V."/>
            <person name="Hibbett D.S."/>
        </authorList>
    </citation>
    <scope>NUCLEOTIDE SEQUENCE [LARGE SCALE GENOMIC DNA]</scope>
    <source>
        <strain evidence="2 3">TUFC12733</strain>
    </source>
</reference>
<gene>
    <name evidence="2" type="ORF">CALVIDRAFT_600406</name>
</gene>
<proteinExistence type="predicted"/>
<feature type="region of interest" description="Disordered" evidence="1">
    <location>
        <begin position="185"/>
        <end position="206"/>
    </location>
</feature>
<feature type="compositionally biased region" description="Basic and acidic residues" evidence="1">
    <location>
        <begin position="409"/>
        <end position="425"/>
    </location>
</feature>
<evidence type="ECO:0000313" key="3">
    <source>
        <dbReference type="Proteomes" id="UP000076738"/>
    </source>
</evidence>
<feature type="compositionally biased region" description="Low complexity" evidence="1">
    <location>
        <begin position="475"/>
        <end position="490"/>
    </location>
</feature>
<feature type="compositionally biased region" description="Basic and acidic residues" evidence="1">
    <location>
        <begin position="375"/>
        <end position="390"/>
    </location>
</feature>
<accession>A0A167JUZ0</accession>
<dbReference type="AlphaFoldDB" id="A0A167JUZ0"/>
<evidence type="ECO:0000256" key="1">
    <source>
        <dbReference type="SAM" id="MobiDB-lite"/>
    </source>
</evidence>
<evidence type="ECO:0000313" key="2">
    <source>
        <dbReference type="EMBL" id="KZO93931.1"/>
    </source>
</evidence>